<name>A0ABD3CUC7_9LAMI</name>
<evidence type="ECO:0000313" key="1">
    <source>
        <dbReference type="EMBL" id="KAL3633273.1"/>
    </source>
</evidence>
<organism evidence="1 2">
    <name type="scientific">Castilleja foliolosa</name>
    <dbReference type="NCBI Taxonomy" id="1961234"/>
    <lineage>
        <taxon>Eukaryota</taxon>
        <taxon>Viridiplantae</taxon>
        <taxon>Streptophyta</taxon>
        <taxon>Embryophyta</taxon>
        <taxon>Tracheophyta</taxon>
        <taxon>Spermatophyta</taxon>
        <taxon>Magnoliopsida</taxon>
        <taxon>eudicotyledons</taxon>
        <taxon>Gunneridae</taxon>
        <taxon>Pentapetalae</taxon>
        <taxon>asterids</taxon>
        <taxon>lamiids</taxon>
        <taxon>Lamiales</taxon>
        <taxon>Orobanchaceae</taxon>
        <taxon>Pedicularideae</taxon>
        <taxon>Castillejinae</taxon>
        <taxon>Castilleja</taxon>
    </lineage>
</organism>
<evidence type="ECO:0000313" key="2">
    <source>
        <dbReference type="Proteomes" id="UP001632038"/>
    </source>
</evidence>
<comment type="caution">
    <text evidence="1">The sequence shown here is derived from an EMBL/GenBank/DDBJ whole genome shotgun (WGS) entry which is preliminary data.</text>
</comment>
<sequence>MTAYLDYLYSRLQRTRDIGNTVPETASFFKEIENPTKLMETPAIDAYLRILKFNPEFLGCHPEGKGKYTIMRHFFCKSFTTIFDKMYPGEPKIIPEEVKGQAEKLDPDEEQVEILLNLVQGKTKLYLTDKWAPLVPFTEVEKIYFVWLAGFYDVRKDLKPLNREWDLRYGDKNYCFTREDGL</sequence>
<dbReference type="EMBL" id="JAVIJP010000030">
    <property type="protein sequence ID" value="KAL3633273.1"/>
    <property type="molecule type" value="Genomic_DNA"/>
</dbReference>
<accession>A0ABD3CUC7</accession>
<dbReference type="Proteomes" id="UP001632038">
    <property type="component" value="Unassembled WGS sequence"/>
</dbReference>
<protein>
    <submittedName>
        <fullName evidence="1">Uncharacterized protein</fullName>
    </submittedName>
</protein>
<dbReference type="AlphaFoldDB" id="A0ABD3CUC7"/>
<reference evidence="2" key="1">
    <citation type="journal article" date="2024" name="IScience">
        <title>Strigolactones Initiate the Formation of Haustorium-like Structures in Castilleja.</title>
        <authorList>
            <person name="Buerger M."/>
            <person name="Peterson D."/>
            <person name="Chory J."/>
        </authorList>
    </citation>
    <scope>NUCLEOTIDE SEQUENCE [LARGE SCALE GENOMIC DNA]</scope>
</reference>
<keyword evidence="2" id="KW-1185">Reference proteome</keyword>
<proteinExistence type="predicted"/>
<gene>
    <name evidence="1" type="ORF">CASFOL_022800</name>
</gene>